<dbReference type="SUPFAM" id="SSF102114">
    <property type="entry name" value="Radical SAM enzymes"/>
    <property type="match status" value="1"/>
</dbReference>
<dbReference type="PROSITE" id="PS51918">
    <property type="entry name" value="RADICAL_SAM"/>
    <property type="match status" value="1"/>
</dbReference>
<dbReference type="CDD" id="cd01335">
    <property type="entry name" value="Radical_SAM"/>
    <property type="match status" value="1"/>
</dbReference>
<keyword evidence="3" id="KW-0408">Iron</keyword>
<evidence type="ECO:0000256" key="3">
    <source>
        <dbReference type="ARBA" id="ARBA00023004"/>
    </source>
</evidence>
<sequence length="359" mass="39033">MSAITGTSRHEDAAFQEELSAALTDRTLHLILLPTEQCNFRCTYCYEDFAIGRMARETINAVKLLLDRRFDGLRGLDIAWFGGEPLLARAVVEEISAHVVASVADKPDLLYRGDMTTNGYLLDVPAAEKLAGLGVTSYQISLDGPEAVHDSTRVRRNGGASFQRIWQNLLAIRDSGLPVRILLRMHLTPKNLPSMPDFVRRVRDTFLDDSRFSVSLKPVERMGGPNDATMETLSRQARAEALGQLKGILEPGSTASGTPAGPAVCYAARPNSLVIRANGSIAKCTVALSDPSNTIGRLAPDGTLHVDNARLGPWLRGWSEGNWASVGCPYVGMPRVDSQLLQIGTGPHQSRDARQMSAK</sequence>
<dbReference type="GO" id="GO:0016491">
    <property type="term" value="F:oxidoreductase activity"/>
    <property type="evidence" value="ECO:0007669"/>
    <property type="project" value="InterPro"/>
</dbReference>
<dbReference type="InterPro" id="IPR023867">
    <property type="entry name" value="Sulphatase_maturase_rSAM"/>
</dbReference>
<feature type="domain" description="Radical SAM core" evidence="6">
    <location>
        <begin position="23"/>
        <end position="249"/>
    </location>
</feature>
<evidence type="ECO:0000256" key="2">
    <source>
        <dbReference type="ARBA" id="ARBA00022723"/>
    </source>
</evidence>
<accession>A0AAJ2PPE1</accession>
<dbReference type="PANTHER" id="PTHR43273:SF3">
    <property type="entry name" value="ANAEROBIC SULFATASE-MATURATING ENZYME HOMOLOG ASLB-RELATED"/>
    <property type="match status" value="1"/>
</dbReference>
<evidence type="ECO:0000256" key="1">
    <source>
        <dbReference type="ARBA" id="ARBA00022691"/>
    </source>
</evidence>
<gene>
    <name evidence="7" type="ORF">PV367_15955</name>
</gene>
<dbReference type="Pfam" id="PF04055">
    <property type="entry name" value="Radical_SAM"/>
    <property type="match status" value="1"/>
</dbReference>
<dbReference type="RefSeq" id="WP_319692330.1">
    <property type="nucleotide sequence ID" value="NZ_JARAWN010000081.1"/>
</dbReference>
<dbReference type="Proteomes" id="UP001273589">
    <property type="component" value="Unassembled WGS sequence"/>
</dbReference>
<keyword evidence="4" id="KW-0411">Iron-sulfur</keyword>
<dbReference type="InterPro" id="IPR013785">
    <property type="entry name" value="Aldolase_TIM"/>
</dbReference>
<evidence type="ECO:0000313" key="7">
    <source>
        <dbReference type="EMBL" id="MDX3131238.1"/>
    </source>
</evidence>
<keyword evidence="2" id="KW-0479">Metal-binding</keyword>
<evidence type="ECO:0000256" key="5">
    <source>
        <dbReference type="ARBA" id="ARBA00023601"/>
    </source>
</evidence>
<dbReference type="GO" id="GO:0046872">
    <property type="term" value="F:metal ion binding"/>
    <property type="evidence" value="ECO:0007669"/>
    <property type="project" value="UniProtKB-KW"/>
</dbReference>
<keyword evidence="1" id="KW-0949">S-adenosyl-L-methionine</keyword>
<dbReference type="SFLD" id="SFLDG01067">
    <property type="entry name" value="SPASM/twitch_domain_containing"/>
    <property type="match status" value="1"/>
</dbReference>
<dbReference type="InterPro" id="IPR007197">
    <property type="entry name" value="rSAM"/>
</dbReference>
<dbReference type="PANTHER" id="PTHR43273">
    <property type="entry name" value="ANAEROBIC SULFATASE-MATURATING ENZYME HOMOLOG ASLB-RELATED"/>
    <property type="match status" value="1"/>
</dbReference>
<reference evidence="7" key="1">
    <citation type="journal article" date="2023" name="Microb. Genom.">
        <title>Mesoterricola silvestris gen. nov., sp. nov., Mesoterricola sediminis sp. nov., Geothrix oryzae sp. nov., Geothrix edaphica sp. nov., Geothrix rubra sp. nov., and Geothrix limicola sp. nov., six novel members of Acidobacteriota isolated from soils.</title>
        <authorList>
            <person name="Weisberg A.J."/>
            <person name="Pearce E."/>
            <person name="Kramer C.G."/>
            <person name="Chang J.H."/>
            <person name="Clarke C.R."/>
        </authorList>
    </citation>
    <scope>NUCLEOTIDE SEQUENCE</scope>
    <source>
        <strain evidence="7">ND06-05F</strain>
    </source>
</reference>
<proteinExistence type="inferred from homology"/>
<dbReference type="AlphaFoldDB" id="A0AAJ2PPE1"/>
<comment type="similarity">
    <text evidence="5">Belongs to the radical SAM superfamily. Anaerobic sulfatase-maturating enzyme family.</text>
</comment>
<evidence type="ECO:0000259" key="6">
    <source>
        <dbReference type="PROSITE" id="PS51918"/>
    </source>
</evidence>
<name>A0AAJ2PPE1_9ACTN</name>
<comment type="caution">
    <text evidence="7">The sequence shown here is derived from an EMBL/GenBank/DDBJ whole genome shotgun (WGS) entry which is preliminary data.</text>
</comment>
<dbReference type="InterPro" id="IPR058240">
    <property type="entry name" value="rSAM_sf"/>
</dbReference>
<dbReference type="GO" id="GO:0051536">
    <property type="term" value="F:iron-sulfur cluster binding"/>
    <property type="evidence" value="ECO:0007669"/>
    <property type="project" value="UniProtKB-KW"/>
</dbReference>
<dbReference type="EMBL" id="JARAWN010000081">
    <property type="protein sequence ID" value="MDX3131238.1"/>
    <property type="molecule type" value="Genomic_DNA"/>
</dbReference>
<dbReference type="Gene3D" id="3.20.20.70">
    <property type="entry name" value="Aldolase class I"/>
    <property type="match status" value="1"/>
</dbReference>
<evidence type="ECO:0000313" key="8">
    <source>
        <dbReference type="Proteomes" id="UP001273589"/>
    </source>
</evidence>
<organism evidence="7 8">
    <name type="scientific">Streptomyces europaeiscabiei</name>
    <dbReference type="NCBI Taxonomy" id="146819"/>
    <lineage>
        <taxon>Bacteria</taxon>
        <taxon>Bacillati</taxon>
        <taxon>Actinomycetota</taxon>
        <taxon>Actinomycetes</taxon>
        <taxon>Kitasatosporales</taxon>
        <taxon>Streptomycetaceae</taxon>
        <taxon>Streptomyces</taxon>
    </lineage>
</organism>
<dbReference type="SFLD" id="SFLDS00029">
    <property type="entry name" value="Radical_SAM"/>
    <property type="match status" value="1"/>
</dbReference>
<protein>
    <submittedName>
        <fullName evidence="7">Radical SAM protein</fullName>
    </submittedName>
</protein>
<evidence type="ECO:0000256" key="4">
    <source>
        <dbReference type="ARBA" id="ARBA00023014"/>
    </source>
</evidence>